<evidence type="ECO:0000259" key="10">
    <source>
        <dbReference type="PROSITE" id="PS00624"/>
    </source>
</evidence>
<dbReference type="GeneID" id="111245118"/>
<dbReference type="PIRSF" id="PIRSF000137">
    <property type="entry name" value="Alcohol_oxidase"/>
    <property type="match status" value="1"/>
</dbReference>
<feature type="active site" description="Proton donor" evidence="5">
    <location>
        <position position="496"/>
    </location>
</feature>
<dbReference type="InterPro" id="IPR012132">
    <property type="entry name" value="GMC_OxRdtase"/>
</dbReference>
<dbReference type="GO" id="GO:0050660">
    <property type="term" value="F:flavin adenine dinucleotide binding"/>
    <property type="evidence" value="ECO:0007669"/>
    <property type="project" value="InterPro"/>
</dbReference>
<dbReference type="InterPro" id="IPR036188">
    <property type="entry name" value="FAD/NAD-bd_sf"/>
</dbReference>
<dbReference type="InterPro" id="IPR007867">
    <property type="entry name" value="GMC_OxRtase_C"/>
</dbReference>
<evidence type="ECO:0000256" key="2">
    <source>
        <dbReference type="ARBA" id="ARBA00010790"/>
    </source>
</evidence>
<name>A0A7M7JAN1_VARDE</name>
<evidence type="ECO:0000256" key="5">
    <source>
        <dbReference type="PIRSR" id="PIRSR000137-1"/>
    </source>
</evidence>
<dbReference type="PANTHER" id="PTHR11552">
    <property type="entry name" value="GLUCOSE-METHANOL-CHOLINE GMC OXIDOREDUCTASE"/>
    <property type="match status" value="1"/>
</dbReference>
<dbReference type="Gene3D" id="3.50.50.60">
    <property type="entry name" value="FAD/NAD(P)-binding domain"/>
    <property type="match status" value="1"/>
</dbReference>
<organism evidence="11 12">
    <name type="scientific">Varroa destructor</name>
    <name type="common">Honeybee mite</name>
    <dbReference type="NCBI Taxonomy" id="109461"/>
    <lineage>
        <taxon>Eukaryota</taxon>
        <taxon>Metazoa</taxon>
        <taxon>Ecdysozoa</taxon>
        <taxon>Arthropoda</taxon>
        <taxon>Chelicerata</taxon>
        <taxon>Arachnida</taxon>
        <taxon>Acari</taxon>
        <taxon>Parasitiformes</taxon>
        <taxon>Mesostigmata</taxon>
        <taxon>Gamasina</taxon>
        <taxon>Dermanyssoidea</taxon>
        <taxon>Varroidae</taxon>
        <taxon>Varroa</taxon>
    </lineage>
</organism>
<keyword evidence="3 7" id="KW-0285">Flavoprotein</keyword>
<feature type="active site" description="Proton acceptor" evidence="5">
    <location>
        <position position="538"/>
    </location>
</feature>
<evidence type="ECO:0000256" key="6">
    <source>
        <dbReference type="PIRSR" id="PIRSR000137-2"/>
    </source>
</evidence>
<comment type="cofactor">
    <cofactor evidence="1 6">
        <name>FAD</name>
        <dbReference type="ChEBI" id="CHEBI:57692"/>
    </cofactor>
</comment>
<dbReference type="PROSITE" id="PS00624">
    <property type="entry name" value="GMC_OXRED_2"/>
    <property type="match status" value="1"/>
</dbReference>
<dbReference type="Gene3D" id="3.30.560.10">
    <property type="entry name" value="Glucose Oxidase, domain 3"/>
    <property type="match status" value="1"/>
</dbReference>
<proteinExistence type="inferred from homology"/>
<sequence length="569" mass="63128">MLVSLCIMILVSTSDALDVNYNGTCLGDLRVEYDFIIVGGGSAGCRVAEHLSSKESFKILLIEAGGVPPEFSKIPLLTALALDNPKFDWQYKTVPQKTSMLSAVDRVRTIASGRVLGGGSSINLMAYQRGDRDDYNTWESVYGAKGWNFDEVSKLFKEAENSDDPFLSDDFHGRLGPLGVTTHRESHPIKEAIFKACEEEFGLQYSDQNDGNHWGYFDMMSSTKHGRRVSSFNAFLEPNLHRENLDVLLHAHVTKVLIENGHAVGVLLVRDGLQRIVRASREVVLSAGALRTPQLLLLSGIGDREHLEQHQIPVVHHLPGVGKNFQDHYGFTGLLAEIPDEGIPDLHSVEGLHQWLVNQTGPFAYPSGLQMGLMYVTTGDNGKRADAEIIPIAIKNFVYETNLRKDHPDSRGEVRLASSDATAQPYIDPKYYSHPADLEKAVKAGRQALQLMRSNRMRSVNVTLYKRPFPSCAHLELFSDDYLRCLATHHTLNAFHPCGTCRIGKDPLAVVDERLRVHGVRGIRIADNSIMPEITTGHLNAPAIMIGSKAGQLILEDYSDIVTTERQEL</sequence>
<evidence type="ECO:0000256" key="8">
    <source>
        <dbReference type="SAM" id="SignalP"/>
    </source>
</evidence>
<dbReference type="AlphaFoldDB" id="A0A7M7JAN1"/>
<feature type="binding site" evidence="6">
    <location>
        <position position="253"/>
    </location>
    <ligand>
        <name>FAD</name>
        <dbReference type="ChEBI" id="CHEBI:57692"/>
    </ligand>
</feature>
<evidence type="ECO:0000256" key="3">
    <source>
        <dbReference type="ARBA" id="ARBA00022630"/>
    </source>
</evidence>
<feature type="domain" description="Glucose-methanol-choline oxidoreductase N-terminal" evidence="9">
    <location>
        <begin position="113"/>
        <end position="136"/>
    </location>
</feature>
<keyword evidence="4 6" id="KW-0274">FAD</keyword>
<feature type="chain" id="PRO_5029820761" description="Glucose-methanol-choline oxidoreductase N-terminal domain-containing protein" evidence="8">
    <location>
        <begin position="17"/>
        <end position="569"/>
    </location>
</feature>
<evidence type="ECO:0000256" key="7">
    <source>
        <dbReference type="RuleBase" id="RU003968"/>
    </source>
</evidence>
<evidence type="ECO:0000256" key="1">
    <source>
        <dbReference type="ARBA" id="ARBA00001974"/>
    </source>
</evidence>
<evidence type="ECO:0000259" key="9">
    <source>
        <dbReference type="PROSITE" id="PS00623"/>
    </source>
</evidence>
<feature type="signal peptide" evidence="8">
    <location>
        <begin position="1"/>
        <end position="16"/>
    </location>
</feature>
<dbReference type="SUPFAM" id="SSF54373">
    <property type="entry name" value="FAD-linked reductases, C-terminal domain"/>
    <property type="match status" value="1"/>
</dbReference>
<dbReference type="PROSITE" id="PS00623">
    <property type="entry name" value="GMC_OXRED_1"/>
    <property type="match status" value="1"/>
</dbReference>
<evidence type="ECO:0000313" key="12">
    <source>
        <dbReference type="Proteomes" id="UP000594260"/>
    </source>
</evidence>
<dbReference type="RefSeq" id="XP_022648771.1">
    <property type="nucleotide sequence ID" value="XM_022793036.1"/>
</dbReference>
<reference evidence="11" key="1">
    <citation type="submission" date="2021-01" db="UniProtKB">
        <authorList>
            <consortium name="EnsemblMetazoa"/>
        </authorList>
    </citation>
    <scope>IDENTIFICATION</scope>
</reference>
<evidence type="ECO:0000313" key="11">
    <source>
        <dbReference type="EnsemblMetazoa" id="XP_022648771"/>
    </source>
</evidence>
<keyword evidence="12" id="KW-1185">Reference proteome</keyword>
<dbReference type="InterPro" id="IPR000172">
    <property type="entry name" value="GMC_OxRdtase_N"/>
</dbReference>
<dbReference type="EnsemblMetazoa" id="XM_022793036">
    <property type="protein sequence ID" value="XP_022648771"/>
    <property type="gene ID" value="LOC111245118"/>
</dbReference>
<feature type="binding site" evidence="6">
    <location>
        <position position="115"/>
    </location>
    <ligand>
        <name>FAD</name>
        <dbReference type="ChEBI" id="CHEBI:57692"/>
    </ligand>
</feature>
<feature type="domain" description="Glucose-methanol-choline oxidoreductase N-terminal" evidence="10">
    <location>
        <begin position="288"/>
        <end position="302"/>
    </location>
</feature>
<dbReference type="Proteomes" id="UP000594260">
    <property type="component" value="Unplaced"/>
</dbReference>
<dbReference type="SUPFAM" id="SSF51905">
    <property type="entry name" value="FAD/NAD(P)-binding domain"/>
    <property type="match status" value="1"/>
</dbReference>
<dbReference type="GO" id="GO:0016614">
    <property type="term" value="F:oxidoreductase activity, acting on CH-OH group of donors"/>
    <property type="evidence" value="ECO:0007669"/>
    <property type="project" value="InterPro"/>
</dbReference>
<comment type="similarity">
    <text evidence="2 7">Belongs to the GMC oxidoreductase family.</text>
</comment>
<protein>
    <recommendedName>
        <fullName evidence="9 10">Glucose-methanol-choline oxidoreductase N-terminal domain-containing protein</fullName>
    </recommendedName>
</protein>
<dbReference type="Pfam" id="PF05199">
    <property type="entry name" value="GMC_oxred_C"/>
    <property type="match status" value="1"/>
</dbReference>
<dbReference type="Pfam" id="PF00732">
    <property type="entry name" value="GMC_oxred_N"/>
    <property type="match status" value="1"/>
</dbReference>
<dbReference type="PANTHER" id="PTHR11552:SF147">
    <property type="entry name" value="CHOLINE DEHYDROGENASE, MITOCHONDRIAL"/>
    <property type="match status" value="1"/>
</dbReference>
<accession>A0A7M7JAN1</accession>
<evidence type="ECO:0000256" key="4">
    <source>
        <dbReference type="ARBA" id="ARBA00022827"/>
    </source>
</evidence>
<keyword evidence="8" id="KW-0732">Signal</keyword>